<evidence type="ECO:0000256" key="4">
    <source>
        <dbReference type="ARBA" id="ARBA00022771"/>
    </source>
</evidence>
<feature type="compositionally biased region" description="Basic and acidic residues" evidence="10">
    <location>
        <begin position="881"/>
        <end position="890"/>
    </location>
</feature>
<evidence type="ECO:0000313" key="14">
    <source>
        <dbReference type="RefSeq" id="XP_020664478.2"/>
    </source>
</evidence>
<feature type="domain" description="C2H2-type" evidence="11">
    <location>
        <begin position="784"/>
        <end position="811"/>
    </location>
</feature>
<dbReference type="Pfam" id="PF00096">
    <property type="entry name" value="zf-C2H2"/>
    <property type="match status" value="18"/>
</dbReference>
<organism evidence="12 14">
    <name type="scientific">Pogona vitticeps</name>
    <name type="common">central bearded dragon</name>
    <dbReference type="NCBI Taxonomy" id="103695"/>
    <lineage>
        <taxon>Eukaryota</taxon>
        <taxon>Metazoa</taxon>
        <taxon>Chordata</taxon>
        <taxon>Craniata</taxon>
        <taxon>Vertebrata</taxon>
        <taxon>Euteleostomi</taxon>
        <taxon>Lepidosauria</taxon>
        <taxon>Squamata</taxon>
        <taxon>Bifurcata</taxon>
        <taxon>Unidentata</taxon>
        <taxon>Episquamata</taxon>
        <taxon>Toxicofera</taxon>
        <taxon>Iguania</taxon>
        <taxon>Acrodonta</taxon>
        <taxon>Agamidae</taxon>
        <taxon>Amphibolurinae</taxon>
        <taxon>Pogona</taxon>
    </lineage>
</organism>
<evidence type="ECO:0000256" key="6">
    <source>
        <dbReference type="ARBA" id="ARBA00023015"/>
    </source>
</evidence>
<dbReference type="GO" id="GO:0001228">
    <property type="term" value="F:DNA-binding transcription activator activity, RNA polymerase II-specific"/>
    <property type="evidence" value="ECO:0007669"/>
    <property type="project" value="TreeGrafter"/>
</dbReference>
<dbReference type="RefSeq" id="XP_020664477.2">
    <property type="nucleotide sequence ID" value="XM_020808818.2"/>
</dbReference>
<keyword evidence="2" id="KW-0479">Metal-binding</keyword>
<dbReference type="InterPro" id="IPR013087">
    <property type="entry name" value="Znf_C2H2_type"/>
</dbReference>
<protein>
    <submittedName>
        <fullName evidence="13 14">Uncharacterized protein isoform X1</fullName>
    </submittedName>
</protein>
<dbReference type="AlphaFoldDB" id="A0A6J0UWZ5"/>
<dbReference type="SMART" id="SM00355">
    <property type="entry name" value="ZnF_C2H2"/>
    <property type="match status" value="19"/>
</dbReference>
<feature type="domain" description="C2H2-type" evidence="11">
    <location>
        <begin position="273"/>
        <end position="301"/>
    </location>
</feature>
<dbReference type="PROSITE" id="PS00028">
    <property type="entry name" value="ZINC_FINGER_C2H2_1"/>
    <property type="match status" value="19"/>
</dbReference>
<feature type="compositionally biased region" description="Basic and acidic residues" evidence="10">
    <location>
        <begin position="170"/>
        <end position="185"/>
    </location>
</feature>
<evidence type="ECO:0000256" key="7">
    <source>
        <dbReference type="ARBA" id="ARBA00023163"/>
    </source>
</evidence>
<dbReference type="SUPFAM" id="SSF57667">
    <property type="entry name" value="beta-beta-alpha zinc fingers"/>
    <property type="match status" value="11"/>
</dbReference>
<dbReference type="GO" id="GO:0008270">
    <property type="term" value="F:zinc ion binding"/>
    <property type="evidence" value="ECO:0007669"/>
    <property type="project" value="UniProtKB-KW"/>
</dbReference>
<dbReference type="PANTHER" id="PTHR24393:SF158">
    <property type="entry name" value="C2H2-TYPE DOMAIN-CONTAINING PROTEIN"/>
    <property type="match status" value="1"/>
</dbReference>
<dbReference type="GO" id="GO:0000978">
    <property type="term" value="F:RNA polymerase II cis-regulatory region sequence-specific DNA binding"/>
    <property type="evidence" value="ECO:0007669"/>
    <property type="project" value="TreeGrafter"/>
</dbReference>
<keyword evidence="6" id="KW-0805">Transcription regulation</keyword>
<keyword evidence="12" id="KW-1185">Reference proteome</keyword>
<evidence type="ECO:0000256" key="1">
    <source>
        <dbReference type="ARBA" id="ARBA00004123"/>
    </source>
</evidence>
<dbReference type="GO" id="GO:0005634">
    <property type="term" value="C:nucleus"/>
    <property type="evidence" value="ECO:0007669"/>
    <property type="project" value="UniProtKB-SubCell"/>
</dbReference>
<gene>
    <name evidence="13 14" type="primary">LOC110087267</name>
</gene>
<dbReference type="InterPro" id="IPR036236">
    <property type="entry name" value="Znf_C2H2_sf"/>
</dbReference>
<feature type="domain" description="C2H2-type" evidence="11">
    <location>
        <begin position="557"/>
        <end position="584"/>
    </location>
</feature>
<feature type="domain" description="C2H2-type" evidence="11">
    <location>
        <begin position="307"/>
        <end position="334"/>
    </location>
</feature>
<feature type="compositionally biased region" description="Low complexity" evidence="10">
    <location>
        <begin position="93"/>
        <end position="114"/>
    </location>
</feature>
<feature type="domain" description="C2H2-type" evidence="11">
    <location>
        <begin position="728"/>
        <end position="755"/>
    </location>
</feature>
<feature type="domain" description="C2H2-type" evidence="11">
    <location>
        <begin position="245"/>
        <end position="272"/>
    </location>
</feature>
<feature type="domain" description="C2H2-type" evidence="11">
    <location>
        <begin position="756"/>
        <end position="783"/>
    </location>
</feature>
<evidence type="ECO:0000256" key="9">
    <source>
        <dbReference type="PROSITE-ProRule" id="PRU00042"/>
    </source>
</evidence>
<name>A0A6J0UWZ5_9SAUR</name>
<feature type="domain" description="C2H2-type" evidence="11">
    <location>
        <begin position="1175"/>
        <end position="1202"/>
    </location>
</feature>
<dbReference type="GeneID" id="110087267"/>
<feature type="domain" description="C2H2-type" evidence="11">
    <location>
        <begin position="475"/>
        <end position="502"/>
    </location>
</feature>
<comment type="subcellular location">
    <subcellularLocation>
        <location evidence="1">Nucleus</location>
    </subcellularLocation>
</comment>
<sequence length="1243" mass="140780">MTMAKAVSAQIEQDLLASDQGSLYREVMQESYNTIFMASPLQTSELLAHLERRQEAWDPDLQNSSDPSTAEGLDKQGLKTWTETGNWWNSYRSPVSVPSSDSSSSGQEGGDQPSLPEEGIPQPGSSHREGPLSHSHQTCLRGQWTTRRTSPEDLRGVEKAHMGSYDDDSTSEKEEERNVQRESPRVAKPRAALLGKCDASHWKEEAGKSWHGPLPGGIWQADQNDRDFVRNRSSQQKNELGEIQHVCCECGKSFSRKSSLNRHLKIHSGERPYKCSICGKSFLERSRLTIHTRRVHNTKSPSEGEPYECSDCGEILATRTLFSDHQRMHTGEMTYPCPDCEKSYTEERYLVRHLMAVHSGAHLFKCPDCGRGFMKEKELVMHQSMNHVEDHRYLGPDIGENEREKWSLMKHQRLHVGELSCQGPQCHKSYGENKASTHCGADETGKLLEHLKHEAHFGTNLSHAMDRGDDTGYVYMCPDCGRGFRNEKCFANHRRMHMQEQQYKQVVEGNAFKEEMAGNQVVHMNFKCETCFDCGKPICTNSELALQPKTEVQENLHPCPDCGKIFRDTRCFANHQRMHASEPSGNISHHEVFGEGELPAGQLETSLKERGYECSSCKRAYTTHYNLRRHQQIHPECRSNKSCSQGKGSACKRSLTEIQKTQVKGPLHQHKCSYCGKVFKAKSVLYRHQQIHIKGKPYKCNVCGKAFAHRYTLAHHQESHIEERLYQHKCSFCRKAFRTQSSLRRHQQLHMGTKPYSCSICGKAFSYRYALTHHQEIHVEGQFYKCTFCWKSFRTNYSLNRHKRIHMDTRSYQCSVCGKVFGTKYSLFRHQDMHEKRNASNLSGVGKDFGGSSNLAQDPAGGAENNSNNWSGNLALPGHQEVQREGKDPECLENVGGPTYAKPEPTQVKEHAVLRSECETTFTDNLKLPKDQVSHINEHVNKWFEKSMSFKHHGLDMGGDAPGCSGNVGGSTLAEPQSRPMKENYMKGMEGDQTFSEGTLPTKDQASCTGGNVNQWMDGSVSSGHQEVHTGENLSACSENGGNFIANLTLTKHQSTNLGENSMERLDGRKNIKNSSSHTGCQRVIKDKKRHTCSDCGKSCRDKYSLTRHQRIHSSERPYQCHICNKTFRLSKDLARHQTTHSDLRPYLCTECGKCFKTKSAIVKHQKAHKGEKPYCCSYCGKRVTTSSILRCHLRIHTGERPYKCAVCDKGYMTGSSLKKHLETHFKNELRGSHGINQVNQIS</sequence>
<evidence type="ECO:0000256" key="10">
    <source>
        <dbReference type="SAM" id="MobiDB-lite"/>
    </source>
</evidence>
<feature type="region of interest" description="Disordered" evidence="10">
    <location>
        <begin position="839"/>
        <end position="908"/>
    </location>
</feature>
<evidence type="ECO:0000313" key="12">
    <source>
        <dbReference type="Proteomes" id="UP001652642"/>
    </source>
</evidence>
<evidence type="ECO:0000256" key="2">
    <source>
        <dbReference type="ARBA" id="ARBA00022723"/>
    </source>
</evidence>
<dbReference type="RefSeq" id="XP_020664478.2">
    <property type="nucleotide sequence ID" value="XM_020808819.2"/>
</dbReference>
<evidence type="ECO:0000256" key="5">
    <source>
        <dbReference type="ARBA" id="ARBA00022833"/>
    </source>
</evidence>
<dbReference type="Proteomes" id="UP001652642">
    <property type="component" value="Chromosome 2"/>
</dbReference>
<accession>A0A6J0UWZ5</accession>
<evidence type="ECO:0000259" key="11">
    <source>
        <dbReference type="PROSITE" id="PS50157"/>
    </source>
</evidence>
<evidence type="ECO:0000256" key="8">
    <source>
        <dbReference type="ARBA" id="ARBA00023242"/>
    </source>
</evidence>
<keyword evidence="4 9" id="KW-0863">Zinc-finger</keyword>
<keyword evidence="7" id="KW-0804">Transcription</keyword>
<dbReference type="PANTHER" id="PTHR24393">
    <property type="entry name" value="ZINC FINGER PROTEIN"/>
    <property type="match status" value="1"/>
</dbReference>
<feature type="domain" description="C2H2-type" evidence="11">
    <location>
        <begin position="1119"/>
        <end position="1146"/>
    </location>
</feature>
<feature type="compositionally biased region" description="Basic and acidic residues" evidence="10">
    <location>
        <begin position="149"/>
        <end position="161"/>
    </location>
</feature>
<feature type="compositionally biased region" description="Polar residues" evidence="10">
    <location>
        <begin position="134"/>
        <end position="148"/>
    </location>
</feature>
<proteinExistence type="predicted"/>
<evidence type="ECO:0000313" key="13">
    <source>
        <dbReference type="RefSeq" id="XP_020664477.2"/>
    </source>
</evidence>
<feature type="domain" description="C2H2-type" evidence="11">
    <location>
        <begin position="670"/>
        <end position="697"/>
    </location>
</feature>
<feature type="domain" description="C2H2-type" evidence="11">
    <location>
        <begin position="1091"/>
        <end position="1118"/>
    </location>
</feature>
<reference evidence="12 13" key="1">
    <citation type="submission" date="2025-05" db="UniProtKB">
        <authorList>
            <consortium name="RefSeq"/>
        </authorList>
    </citation>
    <scope>NUCLEOTIDE SEQUENCE [LARGE SCALE GENOMIC DNA]</scope>
</reference>
<dbReference type="Gene3D" id="3.30.160.60">
    <property type="entry name" value="Classic Zinc Finger"/>
    <property type="match status" value="16"/>
</dbReference>
<dbReference type="PROSITE" id="PS50157">
    <property type="entry name" value="ZINC_FINGER_C2H2_2"/>
    <property type="match status" value="19"/>
</dbReference>
<keyword evidence="8" id="KW-0539">Nucleus</keyword>
<feature type="domain" description="C2H2-type" evidence="11">
    <location>
        <begin position="812"/>
        <end position="839"/>
    </location>
</feature>
<feature type="region of interest" description="Disordered" evidence="10">
    <location>
        <begin position="90"/>
        <end position="190"/>
    </location>
</feature>
<dbReference type="OrthoDB" id="427030at2759"/>
<feature type="domain" description="C2H2-type" evidence="11">
    <location>
        <begin position="612"/>
        <end position="639"/>
    </location>
</feature>
<feature type="domain" description="C2H2-type" evidence="11">
    <location>
        <begin position="364"/>
        <end position="392"/>
    </location>
</feature>
<feature type="domain" description="C2H2-type" evidence="11">
    <location>
        <begin position="1147"/>
        <end position="1174"/>
    </location>
</feature>
<keyword evidence="3" id="KW-0677">Repeat</keyword>
<feature type="domain" description="C2H2-type" evidence="11">
    <location>
        <begin position="335"/>
        <end position="363"/>
    </location>
</feature>
<dbReference type="KEGG" id="pvt:110087267"/>
<evidence type="ECO:0000256" key="3">
    <source>
        <dbReference type="ARBA" id="ARBA00022737"/>
    </source>
</evidence>
<feature type="region of interest" description="Disordered" evidence="10">
    <location>
        <begin position="58"/>
        <end position="77"/>
    </location>
</feature>
<feature type="domain" description="C2H2-type" evidence="11">
    <location>
        <begin position="1203"/>
        <end position="1230"/>
    </location>
</feature>
<keyword evidence="5" id="KW-0862">Zinc</keyword>
<feature type="domain" description="C2H2-type" evidence="11">
    <location>
        <begin position="698"/>
        <end position="725"/>
    </location>
</feature>